<feature type="transmembrane region" description="Helical" evidence="9">
    <location>
        <begin position="102"/>
        <end position="127"/>
    </location>
</feature>
<feature type="domain" description="ABC transmembrane type-2" evidence="10">
    <location>
        <begin position="26"/>
        <end position="250"/>
    </location>
</feature>
<keyword evidence="6 9" id="KW-1133">Transmembrane helix</keyword>
<organism evidence="11 12">
    <name type="scientific">Dokdonella koreensis DS-123</name>
    <dbReference type="NCBI Taxonomy" id="1300342"/>
    <lineage>
        <taxon>Bacteria</taxon>
        <taxon>Pseudomonadati</taxon>
        <taxon>Pseudomonadota</taxon>
        <taxon>Gammaproteobacteria</taxon>
        <taxon>Lysobacterales</taxon>
        <taxon>Rhodanobacteraceae</taxon>
        <taxon>Dokdonella</taxon>
    </lineage>
</organism>
<feature type="transmembrane region" description="Helical" evidence="9">
    <location>
        <begin position="62"/>
        <end position="81"/>
    </location>
</feature>
<evidence type="ECO:0000256" key="9">
    <source>
        <dbReference type="RuleBase" id="RU361157"/>
    </source>
</evidence>
<keyword evidence="3 9" id="KW-0813">Transport</keyword>
<sequence>MHRRTFALAVEFLRRELRNRFAGSFSGGLWALVQPLVQLAVYSFVFVHVFKARLPGADAPGFVPFLVTALWPWTAFSEALLRSTTAIQENAALIGKIALPRQVFVFAAAASSFLIHTAGFVAIVLILKLLGYRIDLLGLLPALALYLPLFALAVGIALVLSALQVFVRDLIQALGQLLMLMMFAAPVFYARESLPEAYRHWLDLNPFTFYAESFRSLLLGYGHLDLGRLLVAIVVAGLVLAIGSFVFRRLNRHFEDFL</sequence>
<protein>
    <recommendedName>
        <fullName evidence="9">Transport permease protein</fullName>
    </recommendedName>
</protein>
<dbReference type="RefSeq" id="WP_067644300.1">
    <property type="nucleotide sequence ID" value="NZ_CP015249.1"/>
</dbReference>
<dbReference type="GO" id="GO:0015774">
    <property type="term" value="P:polysaccharide transport"/>
    <property type="evidence" value="ECO:0007669"/>
    <property type="project" value="UniProtKB-KW"/>
</dbReference>
<keyword evidence="5 9" id="KW-0812">Transmembrane</keyword>
<evidence type="ECO:0000256" key="6">
    <source>
        <dbReference type="ARBA" id="ARBA00022989"/>
    </source>
</evidence>
<feature type="transmembrane region" description="Helical" evidence="9">
    <location>
        <begin position="226"/>
        <end position="247"/>
    </location>
</feature>
<dbReference type="GO" id="GO:0005886">
    <property type="term" value="C:plasma membrane"/>
    <property type="evidence" value="ECO:0007669"/>
    <property type="project" value="UniProtKB-SubCell"/>
</dbReference>
<evidence type="ECO:0000256" key="4">
    <source>
        <dbReference type="ARBA" id="ARBA00022475"/>
    </source>
</evidence>
<evidence type="ECO:0000259" key="10">
    <source>
        <dbReference type="PROSITE" id="PS51012"/>
    </source>
</evidence>
<dbReference type="KEGG" id="dko:I596_766"/>
<gene>
    <name evidence="11" type="ORF">I596_766</name>
</gene>
<keyword evidence="12" id="KW-1185">Reference proteome</keyword>
<dbReference type="STRING" id="1300342.I596_766"/>
<accession>A0A167GN69</accession>
<evidence type="ECO:0000256" key="2">
    <source>
        <dbReference type="ARBA" id="ARBA00007783"/>
    </source>
</evidence>
<evidence type="ECO:0000256" key="1">
    <source>
        <dbReference type="ARBA" id="ARBA00004651"/>
    </source>
</evidence>
<dbReference type="Proteomes" id="UP000076830">
    <property type="component" value="Chromosome"/>
</dbReference>
<dbReference type="Pfam" id="PF01061">
    <property type="entry name" value="ABC2_membrane"/>
    <property type="match status" value="1"/>
</dbReference>
<feature type="transmembrane region" description="Helical" evidence="9">
    <location>
        <begin position="21"/>
        <end position="50"/>
    </location>
</feature>
<feature type="transmembrane region" description="Helical" evidence="9">
    <location>
        <begin position="139"/>
        <end position="163"/>
    </location>
</feature>
<keyword evidence="7" id="KW-0625">Polysaccharide transport</keyword>
<evidence type="ECO:0000256" key="5">
    <source>
        <dbReference type="ARBA" id="ARBA00022692"/>
    </source>
</evidence>
<evidence type="ECO:0000256" key="7">
    <source>
        <dbReference type="ARBA" id="ARBA00023047"/>
    </source>
</evidence>
<keyword evidence="8 9" id="KW-0472">Membrane</keyword>
<evidence type="ECO:0000256" key="8">
    <source>
        <dbReference type="ARBA" id="ARBA00023136"/>
    </source>
</evidence>
<name>A0A167GN69_9GAMM</name>
<feature type="transmembrane region" description="Helical" evidence="9">
    <location>
        <begin position="170"/>
        <end position="189"/>
    </location>
</feature>
<dbReference type="GO" id="GO:0140359">
    <property type="term" value="F:ABC-type transporter activity"/>
    <property type="evidence" value="ECO:0007669"/>
    <property type="project" value="InterPro"/>
</dbReference>
<evidence type="ECO:0000313" key="12">
    <source>
        <dbReference type="Proteomes" id="UP000076830"/>
    </source>
</evidence>
<dbReference type="PANTHER" id="PTHR30413:SF10">
    <property type="entry name" value="CAPSULE POLYSACCHARIDE EXPORT INNER-MEMBRANE PROTEIN CTRC"/>
    <property type="match status" value="1"/>
</dbReference>
<dbReference type="GO" id="GO:0015920">
    <property type="term" value="P:lipopolysaccharide transport"/>
    <property type="evidence" value="ECO:0007669"/>
    <property type="project" value="TreeGrafter"/>
</dbReference>
<dbReference type="InterPro" id="IPR013525">
    <property type="entry name" value="ABC2_TM"/>
</dbReference>
<dbReference type="InterPro" id="IPR047817">
    <property type="entry name" value="ABC2_TM_bact-type"/>
</dbReference>
<dbReference type="AlphaFoldDB" id="A0A167GN69"/>
<dbReference type="PROSITE" id="PS51012">
    <property type="entry name" value="ABC_TM2"/>
    <property type="match status" value="1"/>
</dbReference>
<comment type="subcellular location">
    <subcellularLocation>
        <location evidence="9">Cell inner membrane</location>
        <topology evidence="9">Multi-pass membrane protein</topology>
    </subcellularLocation>
    <subcellularLocation>
        <location evidence="1">Cell membrane</location>
        <topology evidence="1">Multi-pass membrane protein</topology>
    </subcellularLocation>
</comment>
<evidence type="ECO:0000256" key="3">
    <source>
        <dbReference type="ARBA" id="ARBA00022448"/>
    </source>
</evidence>
<dbReference type="PANTHER" id="PTHR30413">
    <property type="entry name" value="INNER MEMBRANE TRANSPORT PERMEASE"/>
    <property type="match status" value="1"/>
</dbReference>
<keyword evidence="4 9" id="KW-1003">Cell membrane</keyword>
<dbReference type="EMBL" id="CP015249">
    <property type="protein sequence ID" value="ANB16802.1"/>
    <property type="molecule type" value="Genomic_DNA"/>
</dbReference>
<comment type="similarity">
    <text evidence="2 9">Belongs to the ABC-2 integral membrane protein family.</text>
</comment>
<keyword evidence="7" id="KW-0762">Sugar transport</keyword>
<proteinExistence type="inferred from homology"/>
<reference evidence="11 12" key="1">
    <citation type="submission" date="2016-04" db="EMBL/GenBank/DDBJ databases">
        <title>Complete genome sequence of Dokdonella koreensis DS-123T.</title>
        <authorList>
            <person name="Kim J.F."/>
            <person name="Lee H."/>
            <person name="Kwak M.-J."/>
        </authorList>
    </citation>
    <scope>NUCLEOTIDE SEQUENCE [LARGE SCALE GENOMIC DNA]</scope>
    <source>
        <strain evidence="11 12">DS-123</strain>
    </source>
</reference>
<evidence type="ECO:0000313" key="11">
    <source>
        <dbReference type="EMBL" id="ANB16802.1"/>
    </source>
</evidence>